<organism evidence="2 11">
    <name type="scientific">Bacteroides caccae</name>
    <dbReference type="NCBI Taxonomy" id="47678"/>
    <lineage>
        <taxon>Bacteria</taxon>
        <taxon>Pseudomonadati</taxon>
        <taxon>Bacteroidota</taxon>
        <taxon>Bacteroidia</taxon>
        <taxon>Bacteroidales</taxon>
        <taxon>Bacteroidaceae</taxon>
        <taxon>Bacteroides</taxon>
    </lineage>
</organism>
<reference evidence="12 13" key="2">
    <citation type="submission" date="2018-08" db="EMBL/GenBank/DDBJ databases">
        <title>A genome reference for cultivated species of the human gut microbiota.</title>
        <authorList>
            <person name="Zou Y."/>
            <person name="Xue W."/>
            <person name="Luo G."/>
        </authorList>
    </citation>
    <scope>NUCLEOTIDE SEQUENCE [LARGE SCALE GENOMIC DNA]</scope>
    <source>
        <strain evidence="6 13">AF24-29LB</strain>
        <strain evidence="9 12">AM16-49B</strain>
        <strain evidence="8 15">AM31-16AC</strain>
        <strain evidence="7 14">OF02-6LB</strain>
    </source>
</reference>
<evidence type="ECO:0000313" key="3">
    <source>
        <dbReference type="EMBL" id="KAA5465748.1"/>
    </source>
</evidence>
<evidence type="ECO:0000313" key="6">
    <source>
        <dbReference type="EMBL" id="RGR73142.1"/>
    </source>
</evidence>
<dbReference type="AlphaFoldDB" id="A0A174SHV9"/>
<evidence type="ECO:0000313" key="18">
    <source>
        <dbReference type="Proteomes" id="UP000491168"/>
    </source>
</evidence>
<dbReference type="EMBL" id="QRUO01000003">
    <property type="protein sequence ID" value="RGR73142.1"/>
    <property type="molecule type" value="Genomic_DNA"/>
</dbReference>
<evidence type="ECO:0000313" key="5">
    <source>
        <dbReference type="EMBL" id="KAA5495815.1"/>
    </source>
</evidence>
<dbReference type="EMBL" id="VVYP01000002">
    <property type="protein sequence ID" value="KAA5465748.1"/>
    <property type="molecule type" value="Genomic_DNA"/>
</dbReference>
<dbReference type="Proteomes" id="UP000427825">
    <property type="component" value="Unassembled WGS sequence"/>
</dbReference>
<evidence type="ECO:0000313" key="11">
    <source>
        <dbReference type="Proteomes" id="UP000095725"/>
    </source>
</evidence>
<gene>
    <name evidence="9" type="ORF">DW190_09390</name>
    <name evidence="8" type="ORF">DW794_17840</name>
    <name evidence="6" type="ORF">DWY26_04125</name>
    <name evidence="7" type="ORF">DXA49_22970</name>
    <name evidence="1" type="ORF">ERS852494_00527</name>
    <name evidence="2" type="ORF">ERS852558_01473</name>
    <name evidence="5" type="ORF">F2Y35_00840</name>
    <name evidence="3" type="ORF">F2Y36_01800</name>
    <name evidence="4" type="ORF">F2Y39_02155</name>
</gene>
<dbReference type="Proteomes" id="UP000284689">
    <property type="component" value="Unassembled WGS sequence"/>
</dbReference>
<evidence type="ECO:0000313" key="16">
    <source>
        <dbReference type="Proteomes" id="UP000427825"/>
    </source>
</evidence>
<evidence type="ECO:0000313" key="7">
    <source>
        <dbReference type="EMBL" id="RGY19337.1"/>
    </source>
</evidence>
<dbReference type="Proteomes" id="UP000284205">
    <property type="component" value="Unassembled WGS sequence"/>
</dbReference>
<evidence type="ECO:0000313" key="8">
    <source>
        <dbReference type="EMBL" id="RHD44568.1"/>
    </source>
</evidence>
<evidence type="ECO:0000313" key="12">
    <source>
        <dbReference type="Proteomes" id="UP000283512"/>
    </source>
</evidence>
<name>A0A174SHV9_9BACE</name>
<reference evidence="16 17" key="3">
    <citation type="journal article" date="2019" name="Nat. Med.">
        <title>A library of human gut bacterial isolates paired with longitudinal multiomics data enables mechanistic microbiome research.</title>
        <authorList>
            <person name="Poyet M."/>
            <person name="Groussin M."/>
            <person name="Gibbons S.M."/>
            <person name="Avila-Pacheco J."/>
            <person name="Jiang X."/>
            <person name="Kearney S.M."/>
            <person name="Perrotta A.R."/>
            <person name="Berdy B."/>
            <person name="Zhao S."/>
            <person name="Lieberman T.D."/>
            <person name="Swanson P.K."/>
            <person name="Smith M."/>
            <person name="Roesemann S."/>
            <person name="Alexander J.E."/>
            <person name="Rich S.A."/>
            <person name="Livny J."/>
            <person name="Vlamakis H."/>
            <person name="Clish C."/>
            <person name="Bullock K."/>
            <person name="Deik A."/>
            <person name="Scott J."/>
            <person name="Pierce K.A."/>
            <person name="Xavier R.J."/>
            <person name="Alm E.J."/>
        </authorList>
    </citation>
    <scope>NUCLEOTIDE SEQUENCE [LARGE SCALE GENOMIC DNA]</scope>
    <source>
        <strain evidence="5 18">BIOML-A21</strain>
        <strain evidence="4 16">BIOML-A25</strain>
        <strain evidence="3 17">BIOML-A31</strain>
    </source>
</reference>
<dbReference type="EMBL" id="VVYJ01000001">
    <property type="protein sequence ID" value="KAA5481463.1"/>
    <property type="molecule type" value="Genomic_DNA"/>
</dbReference>
<dbReference type="EMBL" id="VVYF01000001">
    <property type="protein sequence ID" value="KAA5495815.1"/>
    <property type="molecule type" value="Genomic_DNA"/>
</dbReference>
<dbReference type="STRING" id="47678.ERS852494_00527"/>
<dbReference type="Proteomes" id="UP000095725">
    <property type="component" value="Unassembled WGS sequence"/>
</dbReference>
<evidence type="ECO:0000313" key="1">
    <source>
        <dbReference type="EMBL" id="CUO69019.1"/>
    </source>
</evidence>
<sequence>MKGLIVKSKDKTCKAGIPQCGVGIVANITWHSGLTWTLSGLKMPEEIHLVWNGGMLEIGDVVEVEIAEFDEASTPVAEDKHCCLMEEQSDSVDESKDLEHKLNLYYRLKKILEDENLIEVVDD</sequence>
<protein>
    <submittedName>
        <fullName evidence="2">Uncharacterized protein</fullName>
    </submittedName>
</protein>
<dbReference type="Proteomes" id="UP000284431">
    <property type="component" value="Unassembled WGS sequence"/>
</dbReference>
<dbReference type="EMBL" id="CZAI01000001">
    <property type="protein sequence ID" value="CUO69019.1"/>
    <property type="molecule type" value="Genomic_DNA"/>
</dbReference>
<evidence type="ECO:0000313" key="9">
    <source>
        <dbReference type="EMBL" id="RHH91300.1"/>
    </source>
</evidence>
<evidence type="ECO:0000313" key="13">
    <source>
        <dbReference type="Proteomes" id="UP000284205"/>
    </source>
</evidence>
<dbReference type="RefSeq" id="WP_022042825.1">
    <property type="nucleotide sequence ID" value="NZ_CAXSLD010000010.1"/>
</dbReference>
<reference evidence="10 11" key="1">
    <citation type="submission" date="2015-09" db="EMBL/GenBank/DDBJ databases">
        <authorList>
            <consortium name="Pathogen Informatics"/>
        </authorList>
    </citation>
    <scope>NUCLEOTIDE SEQUENCE [LARGE SCALE GENOMIC DNA]</scope>
    <source>
        <strain evidence="1 10">2789STDY5834880</strain>
        <strain evidence="2 11">2789STDY5834946</strain>
    </source>
</reference>
<evidence type="ECO:0000313" key="15">
    <source>
        <dbReference type="Proteomes" id="UP000284689"/>
    </source>
</evidence>
<evidence type="ECO:0000313" key="4">
    <source>
        <dbReference type="EMBL" id="KAA5481463.1"/>
    </source>
</evidence>
<evidence type="ECO:0000313" key="17">
    <source>
        <dbReference type="Proteomes" id="UP000475905"/>
    </source>
</evidence>
<dbReference type="EMBL" id="QSJD01000036">
    <property type="protein sequence ID" value="RHD44568.1"/>
    <property type="molecule type" value="Genomic_DNA"/>
</dbReference>
<dbReference type="EMBL" id="QRKD01000006">
    <property type="protein sequence ID" value="RHH91300.1"/>
    <property type="molecule type" value="Genomic_DNA"/>
</dbReference>
<dbReference type="Proteomes" id="UP000491168">
    <property type="component" value="Unassembled WGS sequence"/>
</dbReference>
<evidence type="ECO:0000313" key="10">
    <source>
        <dbReference type="Proteomes" id="UP000095657"/>
    </source>
</evidence>
<dbReference type="EMBL" id="QSCS01000085">
    <property type="protein sequence ID" value="RGY19337.1"/>
    <property type="molecule type" value="Genomic_DNA"/>
</dbReference>
<evidence type="ECO:0000313" key="14">
    <source>
        <dbReference type="Proteomes" id="UP000284431"/>
    </source>
</evidence>
<evidence type="ECO:0000313" key="2">
    <source>
        <dbReference type="EMBL" id="CUP97292.1"/>
    </source>
</evidence>
<accession>A0A174SHV9</accession>
<dbReference type="EMBL" id="CZBL01000004">
    <property type="protein sequence ID" value="CUP97292.1"/>
    <property type="molecule type" value="Genomic_DNA"/>
</dbReference>
<dbReference type="Proteomes" id="UP000475905">
    <property type="component" value="Unassembled WGS sequence"/>
</dbReference>
<dbReference type="Proteomes" id="UP000283512">
    <property type="component" value="Unassembled WGS sequence"/>
</dbReference>
<dbReference type="Proteomes" id="UP000095657">
    <property type="component" value="Unassembled WGS sequence"/>
</dbReference>
<proteinExistence type="predicted"/>